<feature type="compositionally biased region" description="Polar residues" evidence="1">
    <location>
        <begin position="207"/>
        <end position="221"/>
    </location>
</feature>
<feature type="compositionally biased region" description="Acidic residues" evidence="1">
    <location>
        <begin position="50"/>
        <end position="83"/>
    </location>
</feature>
<protein>
    <submittedName>
        <fullName evidence="2">Uncharacterized protein</fullName>
    </submittedName>
</protein>
<name>A0AAN9A2E3_HALRR</name>
<feature type="compositionally biased region" description="Basic and acidic residues" evidence="1">
    <location>
        <begin position="89"/>
        <end position="124"/>
    </location>
</feature>
<accession>A0AAN9A2E3</accession>
<sequence>MVTKYDKGEFLIGDEEFYSMASPTMDDPYNDRRQLVPNRRRAAKVPGEEVILEEDILEEEEEEEDLEEEEREDDDEENDEEENSQNKQNSEKAPKETLIMKEEKKRDFEANDEKSHFHNREILKAKSSSYVCTDSGDAAVRKPGTRAVSIKDRVTTAAESKDLHYRSGQNSDDSSPTVKDSVPSEETVCEELHKYGKISSGTERKSSTTYHSGSTTNVASKPTVNKVKRIKCSLGAGSRNSQSLDMRGRARAMLNSKLRNRRDDDTPGNDVVVTGIDNPCYAR</sequence>
<dbReference type="Proteomes" id="UP001381693">
    <property type="component" value="Unassembled WGS sequence"/>
</dbReference>
<evidence type="ECO:0000256" key="1">
    <source>
        <dbReference type="SAM" id="MobiDB-lite"/>
    </source>
</evidence>
<organism evidence="2 3">
    <name type="scientific">Halocaridina rubra</name>
    <name type="common">Hawaiian red shrimp</name>
    <dbReference type="NCBI Taxonomy" id="373956"/>
    <lineage>
        <taxon>Eukaryota</taxon>
        <taxon>Metazoa</taxon>
        <taxon>Ecdysozoa</taxon>
        <taxon>Arthropoda</taxon>
        <taxon>Crustacea</taxon>
        <taxon>Multicrustacea</taxon>
        <taxon>Malacostraca</taxon>
        <taxon>Eumalacostraca</taxon>
        <taxon>Eucarida</taxon>
        <taxon>Decapoda</taxon>
        <taxon>Pleocyemata</taxon>
        <taxon>Caridea</taxon>
        <taxon>Atyoidea</taxon>
        <taxon>Atyidae</taxon>
        <taxon>Halocaridina</taxon>
    </lineage>
</organism>
<gene>
    <name evidence="2" type="ORF">SK128_026647</name>
</gene>
<dbReference type="EMBL" id="JAXCGZ010015706">
    <property type="protein sequence ID" value="KAK7069895.1"/>
    <property type="molecule type" value="Genomic_DNA"/>
</dbReference>
<evidence type="ECO:0000313" key="2">
    <source>
        <dbReference type="EMBL" id="KAK7069895.1"/>
    </source>
</evidence>
<comment type="caution">
    <text evidence="2">The sequence shown here is derived from an EMBL/GenBank/DDBJ whole genome shotgun (WGS) entry which is preliminary data.</text>
</comment>
<feature type="region of interest" description="Disordered" evidence="1">
    <location>
        <begin position="38"/>
        <end position="221"/>
    </location>
</feature>
<reference evidence="2 3" key="1">
    <citation type="submission" date="2023-11" db="EMBL/GenBank/DDBJ databases">
        <title>Halocaridina rubra genome assembly.</title>
        <authorList>
            <person name="Smith C."/>
        </authorList>
    </citation>
    <scope>NUCLEOTIDE SEQUENCE [LARGE SCALE GENOMIC DNA]</scope>
    <source>
        <strain evidence="2">EP-1</strain>
        <tissue evidence="2">Whole</tissue>
    </source>
</reference>
<evidence type="ECO:0000313" key="3">
    <source>
        <dbReference type="Proteomes" id="UP001381693"/>
    </source>
</evidence>
<feature type="compositionally biased region" description="Basic and acidic residues" evidence="1">
    <location>
        <begin position="149"/>
        <end position="165"/>
    </location>
</feature>
<keyword evidence="3" id="KW-1185">Reference proteome</keyword>
<proteinExistence type="predicted"/>
<dbReference type="AlphaFoldDB" id="A0AAN9A2E3"/>
<feature type="compositionally biased region" description="Polar residues" evidence="1">
    <location>
        <begin position="167"/>
        <end position="178"/>
    </location>
</feature>